<evidence type="ECO:0000256" key="3">
    <source>
        <dbReference type="ARBA" id="ARBA00023054"/>
    </source>
</evidence>
<dbReference type="PANTHER" id="PTHR30288">
    <property type="entry name" value="FLAGELLAR CAP/ASSEMBLY PROTEIN FLID"/>
    <property type="match status" value="1"/>
</dbReference>
<dbReference type="EMBL" id="JAHJDP010000085">
    <property type="protein sequence ID" value="MBU2692198.1"/>
    <property type="molecule type" value="Genomic_DNA"/>
</dbReference>
<evidence type="ECO:0000259" key="7">
    <source>
        <dbReference type="Pfam" id="PF07195"/>
    </source>
</evidence>
<dbReference type="Pfam" id="PF02465">
    <property type="entry name" value="FliD_N"/>
    <property type="match status" value="1"/>
</dbReference>
<feature type="coiled-coil region" evidence="5">
    <location>
        <begin position="396"/>
        <end position="423"/>
    </location>
</feature>
<dbReference type="GO" id="GO:0009421">
    <property type="term" value="C:bacterial-type flagellum filament cap"/>
    <property type="evidence" value="ECO:0007669"/>
    <property type="project" value="InterPro"/>
</dbReference>
<keyword evidence="8" id="KW-0969">Cilium</keyword>
<organism evidence="8 9">
    <name type="scientific">Eiseniibacteriota bacterium</name>
    <dbReference type="NCBI Taxonomy" id="2212470"/>
    <lineage>
        <taxon>Bacteria</taxon>
        <taxon>Candidatus Eiseniibacteriota</taxon>
    </lineage>
</organism>
<dbReference type="GO" id="GO:0009424">
    <property type="term" value="C:bacterial-type flagellum hook"/>
    <property type="evidence" value="ECO:0007669"/>
    <property type="project" value="UniProtKB-UniRule"/>
</dbReference>
<dbReference type="GO" id="GO:0005576">
    <property type="term" value="C:extracellular region"/>
    <property type="evidence" value="ECO:0007669"/>
    <property type="project" value="UniProtKB-SubCell"/>
</dbReference>
<keyword evidence="8" id="KW-0282">Flagellum</keyword>
<evidence type="ECO:0000256" key="2">
    <source>
        <dbReference type="ARBA" id="ARBA00011255"/>
    </source>
</evidence>
<dbReference type="GO" id="GO:0071973">
    <property type="term" value="P:bacterial-type flagellum-dependent cell motility"/>
    <property type="evidence" value="ECO:0007669"/>
    <property type="project" value="TreeGrafter"/>
</dbReference>
<dbReference type="GO" id="GO:0007155">
    <property type="term" value="P:cell adhesion"/>
    <property type="evidence" value="ECO:0007669"/>
    <property type="project" value="InterPro"/>
</dbReference>
<comment type="subunit">
    <text evidence="2 5">Homopentamer.</text>
</comment>
<keyword evidence="8" id="KW-0966">Cell projection</keyword>
<dbReference type="PANTHER" id="PTHR30288:SF0">
    <property type="entry name" value="FLAGELLAR HOOK-ASSOCIATED PROTEIN 2"/>
    <property type="match status" value="1"/>
</dbReference>
<dbReference type="Proteomes" id="UP000777784">
    <property type="component" value="Unassembled WGS sequence"/>
</dbReference>
<reference evidence="8" key="1">
    <citation type="submission" date="2021-05" db="EMBL/GenBank/DDBJ databases">
        <title>Energy efficiency and biological interactions define the core microbiome of deep oligotrophic groundwater.</title>
        <authorList>
            <person name="Mehrshad M."/>
            <person name="Lopez-Fernandez M."/>
            <person name="Bell E."/>
            <person name="Bernier-Latmani R."/>
            <person name="Bertilsson S."/>
            <person name="Dopson M."/>
        </authorList>
    </citation>
    <scope>NUCLEOTIDE SEQUENCE</scope>
    <source>
        <strain evidence="8">Modern_marine.mb.64</strain>
    </source>
</reference>
<comment type="caution">
    <text evidence="8">The sequence shown here is derived from an EMBL/GenBank/DDBJ whole genome shotgun (WGS) entry which is preliminary data.</text>
</comment>
<keyword evidence="4 5" id="KW-0975">Bacterial flagellum</keyword>
<comment type="function">
    <text evidence="5">Required for morphogenesis and for the elongation of the flagellar filament by facilitating polymerization of the flagellin monomers at the tip of growing filament. Forms a capping structure, which prevents flagellin subunits (transported through the central channel of the flagellum) from leaking out without polymerization at the distal end.</text>
</comment>
<evidence type="ECO:0000256" key="4">
    <source>
        <dbReference type="ARBA" id="ARBA00023143"/>
    </source>
</evidence>
<sequence length="452" mass="48162">MSDVSSISGSDTPALAEISIVANKRASLQRWETQKDELDKARGLLSKLQDSLDAMDDLLLDLSTEGVRLGVTLSDDSALGVTVGSRALMGSHRIEIQQLATPHVLASQTFSADGTELAGLSGRFNIESGGGQGGEVGYDLDAGFTNSQAITRFANAIQDANIGIQATVIRTGTEVRLLLSGKAGGEEGILSSISDSEGEIMSLLGLAGNSAPGKYHQATIQESHDAQFTLDGLQLTSSTNALEEILPGVTMTLRAPTEAPVVLDLAPDEEAIKAKMEELVDVYNGMVDILREATRAGGEDVERGLLRGTAGLSSMTSQLRRALTTNDGSGLDLRDIGLEVDREGRLVWDDPNALAAAIQTGDLTFAPGSALVGFMERLSSAIKPYEGVAGLLNREEDRLSSRITALETRLKESEARLQKREEYLLKQITELQKIAIQIQARQSELQQLGTIS</sequence>
<proteinExistence type="inferred from homology"/>
<comment type="similarity">
    <text evidence="1 5">Belongs to the FliD family.</text>
</comment>
<feature type="domain" description="Flagellar hook-associated protein 2 N-terminal" evidence="6">
    <location>
        <begin position="8"/>
        <end position="103"/>
    </location>
</feature>
<evidence type="ECO:0000256" key="1">
    <source>
        <dbReference type="ARBA" id="ARBA00009764"/>
    </source>
</evidence>
<keyword evidence="3 5" id="KW-0175">Coiled coil</keyword>
<comment type="subcellular location">
    <subcellularLocation>
        <location evidence="5">Secreted</location>
    </subcellularLocation>
    <subcellularLocation>
        <location evidence="5">Bacterial flagellum</location>
    </subcellularLocation>
</comment>
<accession>A0A948WDV0</accession>
<dbReference type="InterPro" id="IPR003481">
    <property type="entry name" value="FliD_N"/>
</dbReference>
<keyword evidence="5" id="KW-0964">Secreted</keyword>
<dbReference type="InterPro" id="IPR040026">
    <property type="entry name" value="FliD"/>
</dbReference>
<evidence type="ECO:0000313" key="9">
    <source>
        <dbReference type="Proteomes" id="UP000777784"/>
    </source>
</evidence>
<name>A0A948WDV0_UNCEI</name>
<protein>
    <recommendedName>
        <fullName evidence="5">Flagellar hook-associated protein 2</fullName>
        <shortName evidence="5">HAP2</shortName>
    </recommendedName>
    <alternativeName>
        <fullName evidence="5">Flagellar cap protein</fullName>
    </alternativeName>
</protein>
<feature type="domain" description="Flagellar hook-associated protein 2 C-terminal" evidence="7">
    <location>
        <begin position="224"/>
        <end position="439"/>
    </location>
</feature>
<evidence type="ECO:0000259" key="6">
    <source>
        <dbReference type="Pfam" id="PF02465"/>
    </source>
</evidence>
<dbReference type="AlphaFoldDB" id="A0A948WDV0"/>
<evidence type="ECO:0000313" key="8">
    <source>
        <dbReference type="EMBL" id="MBU2692198.1"/>
    </source>
</evidence>
<evidence type="ECO:0000256" key="5">
    <source>
        <dbReference type="RuleBase" id="RU362066"/>
    </source>
</evidence>
<dbReference type="InterPro" id="IPR010809">
    <property type="entry name" value="FliD_C"/>
</dbReference>
<gene>
    <name evidence="8" type="primary">fliD</name>
    <name evidence="8" type="ORF">KJ970_14850</name>
</gene>
<dbReference type="Pfam" id="PF07195">
    <property type="entry name" value="FliD_C"/>
    <property type="match status" value="1"/>
</dbReference>